<evidence type="ECO:0000313" key="2">
    <source>
        <dbReference type="Proteomes" id="UP001500037"/>
    </source>
</evidence>
<sequence length="179" mass="18766">MALLSAAELPANAVEQWKPLAAPRTVAVTRAVQVNECASVTGAVSWQQLGYVGAYQTPAEQDVFGFADDAAAHTAYQSLLTQMGSCQTQSRAVQTKAQVSADAQVSQTATTDQGTAWSRQWTGVQGLSAAGPQTDHLFAVQHGKTLAVVHFDEWAGTSAAPYSTRSDGDLLTAVANRLG</sequence>
<reference evidence="1 2" key="1">
    <citation type="journal article" date="2019" name="Int. J. Syst. Evol. Microbiol.">
        <title>The Global Catalogue of Microorganisms (GCM) 10K type strain sequencing project: providing services to taxonomists for standard genome sequencing and annotation.</title>
        <authorList>
            <consortium name="The Broad Institute Genomics Platform"/>
            <consortium name="The Broad Institute Genome Sequencing Center for Infectious Disease"/>
            <person name="Wu L."/>
            <person name="Ma J."/>
        </authorList>
    </citation>
    <scope>NUCLEOTIDE SEQUENCE [LARGE SCALE GENOMIC DNA]</scope>
    <source>
        <strain evidence="1 2">JCM 13004</strain>
    </source>
</reference>
<keyword evidence="2" id="KW-1185">Reference proteome</keyword>
<name>A0ABN1WQG2_9ACTN</name>
<dbReference type="Proteomes" id="UP001500037">
    <property type="component" value="Unassembled WGS sequence"/>
</dbReference>
<protein>
    <recommendedName>
        <fullName evidence="3">PknH-like protein</fullName>
    </recommendedName>
</protein>
<dbReference type="RefSeq" id="WP_344444860.1">
    <property type="nucleotide sequence ID" value="NZ_BAAALF010000132.1"/>
</dbReference>
<comment type="caution">
    <text evidence="1">The sequence shown here is derived from an EMBL/GenBank/DDBJ whole genome shotgun (WGS) entry which is preliminary data.</text>
</comment>
<evidence type="ECO:0000313" key="1">
    <source>
        <dbReference type="EMBL" id="GAA1259136.1"/>
    </source>
</evidence>
<accession>A0ABN1WQG2</accession>
<proteinExistence type="predicted"/>
<evidence type="ECO:0008006" key="3">
    <source>
        <dbReference type="Google" id="ProtNLM"/>
    </source>
</evidence>
<gene>
    <name evidence="1" type="ORF">GCM10009665_56570</name>
</gene>
<dbReference type="EMBL" id="BAAALF010000132">
    <property type="protein sequence ID" value="GAA1259136.1"/>
    <property type="molecule type" value="Genomic_DNA"/>
</dbReference>
<organism evidence="1 2">
    <name type="scientific">Kitasatospora nipponensis</name>
    <dbReference type="NCBI Taxonomy" id="258049"/>
    <lineage>
        <taxon>Bacteria</taxon>
        <taxon>Bacillati</taxon>
        <taxon>Actinomycetota</taxon>
        <taxon>Actinomycetes</taxon>
        <taxon>Kitasatosporales</taxon>
        <taxon>Streptomycetaceae</taxon>
        <taxon>Kitasatospora</taxon>
    </lineage>
</organism>